<dbReference type="PANTHER" id="PTHR46691">
    <property type="entry name" value="HIGH MOBILITY GROUP B PROTEIN 9"/>
    <property type="match status" value="1"/>
</dbReference>
<dbReference type="GO" id="GO:0003677">
    <property type="term" value="F:DNA binding"/>
    <property type="evidence" value="ECO:0007669"/>
    <property type="project" value="InterPro"/>
</dbReference>
<name>A0A444Z5S9_ARAHY</name>
<gene>
    <name evidence="1" type="ORF">Ahy_B05g077876</name>
</gene>
<dbReference type="Proteomes" id="UP000289738">
    <property type="component" value="Chromosome B05"/>
</dbReference>
<dbReference type="Gene3D" id="1.10.150.60">
    <property type="entry name" value="ARID DNA-binding domain"/>
    <property type="match status" value="1"/>
</dbReference>
<comment type="caution">
    <text evidence="1">The sequence shown here is derived from an EMBL/GenBank/DDBJ whole genome shotgun (WGS) entry which is preliminary data.</text>
</comment>
<dbReference type="STRING" id="3818.A0A444Z5S9"/>
<evidence type="ECO:0000313" key="1">
    <source>
        <dbReference type="EMBL" id="RYR09521.1"/>
    </source>
</evidence>
<dbReference type="SUPFAM" id="SSF46774">
    <property type="entry name" value="ARID-like"/>
    <property type="match status" value="1"/>
</dbReference>
<sequence>MAMFSSGGAFSSFVKIFSRSRDTIQAVTNFAKQNTLPILMQEQMIAHFHMKYRTDIEGLQQQEIMFTFGKARVPIIKFLEKKSGLAFDKWREVGTVFRFSATTTSASFVLRKHYCNLLYHYEQVHFFNVKGPLYSPSSDSVSGSKHSWRSELAIVEYSPKPVNHTNKNILNILKCSSLSKAFKEINEESKILSLSNEFVKLLDLWNVHDLFDELIQRASEISFQDVFYSFHMDLFHAEKRPWKTK</sequence>
<dbReference type="InterPro" id="IPR036431">
    <property type="entry name" value="ARID_dom_sf"/>
</dbReference>
<reference evidence="1 2" key="1">
    <citation type="submission" date="2019-01" db="EMBL/GenBank/DDBJ databases">
        <title>Sequencing of cultivated peanut Arachis hypogaea provides insights into genome evolution and oil improvement.</title>
        <authorList>
            <person name="Chen X."/>
        </authorList>
    </citation>
    <scope>NUCLEOTIDE SEQUENCE [LARGE SCALE GENOMIC DNA]</scope>
    <source>
        <strain evidence="2">cv. Fuhuasheng</strain>
        <tissue evidence="1">Leaves</tissue>
    </source>
</reference>
<dbReference type="EMBL" id="SDMP01000015">
    <property type="protein sequence ID" value="RYR09521.1"/>
    <property type="molecule type" value="Genomic_DNA"/>
</dbReference>
<organism evidence="1 2">
    <name type="scientific">Arachis hypogaea</name>
    <name type="common">Peanut</name>
    <dbReference type="NCBI Taxonomy" id="3818"/>
    <lineage>
        <taxon>Eukaryota</taxon>
        <taxon>Viridiplantae</taxon>
        <taxon>Streptophyta</taxon>
        <taxon>Embryophyta</taxon>
        <taxon>Tracheophyta</taxon>
        <taxon>Spermatophyta</taxon>
        <taxon>Magnoliopsida</taxon>
        <taxon>eudicotyledons</taxon>
        <taxon>Gunneridae</taxon>
        <taxon>Pentapetalae</taxon>
        <taxon>rosids</taxon>
        <taxon>fabids</taxon>
        <taxon>Fabales</taxon>
        <taxon>Fabaceae</taxon>
        <taxon>Papilionoideae</taxon>
        <taxon>50 kb inversion clade</taxon>
        <taxon>dalbergioids sensu lato</taxon>
        <taxon>Dalbergieae</taxon>
        <taxon>Pterocarpus clade</taxon>
        <taxon>Arachis</taxon>
    </lineage>
</organism>
<dbReference type="PANTHER" id="PTHR46691:SF1">
    <property type="entry name" value="AT-RICH INTERACTIVE DOMAIN-CONTAINING PROTEIN 2"/>
    <property type="match status" value="1"/>
</dbReference>
<keyword evidence="2" id="KW-1185">Reference proteome</keyword>
<dbReference type="AlphaFoldDB" id="A0A444Z5S9"/>
<protein>
    <submittedName>
        <fullName evidence="1">Uncharacterized protein</fullName>
    </submittedName>
</protein>
<evidence type="ECO:0000313" key="2">
    <source>
        <dbReference type="Proteomes" id="UP000289738"/>
    </source>
</evidence>
<proteinExistence type="predicted"/>
<accession>A0A444Z5S9</accession>